<proteinExistence type="predicted"/>
<dbReference type="OrthoDB" id="1098070at2"/>
<dbReference type="Pfam" id="PF05016">
    <property type="entry name" value="ParE_toxin"/>
    <property type="match status" value="1"/>
</dbReference>
<dbReference type="Gene3D" id="3.30.2310.20">
    <property type="entry name" value="RelE-like"/>
    <property type="match status" value="1"/>
</dbReference>
<evidence type="ECO:0000313" key="3">
    <source>
        <dbReference type="Proteomes" id="UP000253209"/>
    </source>
</evidence>
<dbReference type="InterPro" id="IPR007712">
    <property type="entry name" value="RelE/ParE_toxin"/>
</dbReference>
<keyword evidence="1" id="KW-1277">Toxin-antitoxin system</keyword>
<evidence type="ECO:0008006" key="4">
    <source>
        <dbReference type="Google" id="ProtNLM"/>
    </source>
</evidence>
<accession>A0A367GN80</accession>
<dbReference type="RefSeq" id="WP_114005469.1">
    <property type="nucleotide sequence ID" value="NZ_QGDC01000006.1"/>
</dbReference>
<reference evidence="2 3" key="1">
    <citation type="submission" date="2018-05" db="EMBL/GenBank/DDBJ databases">
        <title>Mucilaginibacter hurinus sp. nov., isolated from briquette warehouse soil.</title>
        <authorList>
            <person name="Choi L."/>
        </authorList>
    </citation>
    <scope>NUCLEOTIDE SEQUENCE [LARGE SCALE GENOMIC DNA]</scope>
    <source>
        <strain evidence="2 3">ZR32</strain>
    </source>
</reference>
<organism evidence="2 3">
    <name type="scientific">Mucilaginibacter hurinus</name>
    <dbReference type="NCBI Taxonomy" id="2201324"/>
    <lineage>
        <taxon>Bacteria</taxon>
        <taxon>Pseudomonadati</taxon>
        <taxon>Bacteroidota</taxon>
        <taxon>Sphingobacteriia</taxon>
        <taxon>Sphingobacteriales</taxon>
        <taxon>Sphingobacteriaceae</taxon>
        <taxon>Mucilaginibacter</taxon>
    </lineage>
</organism>
<gene>
    <name evidence="2" type="ORF">DJ568_11720</name>
</gene>
<dbReference type="EMBL" id="QGDC01000006">
    <property type="protein sequence ID" value="RCH54485.1"/>
    <property type="molecule type" value="Genomic_DNA"/>
</dbReference>
<comment type="caution">
    <text evidence="2">The sequence shown here is derived from an EMBL/GenBank/DDBJ whole genome shotgun (WGS) entry which is preliminary data.</text>
</comment>
<evidence type="ECO:0000256" key="1">
    <source>
        <dbReference type="ARBA" id="ARBA00022649"/>
    </source>
</evidence>
<protein>
    <recommendedName>
        <fullName evidence="4">Type II toxin-antitoxin system RelE/ParE family toxin</fullName>
    </recommendedName>
</protein>
<keyword evidence="3" id="KW-1185">Reference proteome</keyword>
<dbReference type="Proteomes" id="UP000253209">
    <property type="component" value="Unassembled WGS sequence"/>
</dbReference>
<evidence type="ECO:0000313" key="2">
    <source>
        <dbReference type="EMBL" id="RCH54485.1"/>
    </source>
</evidence>
<sequence>MAKEIVFSYKAIDDIDRIIEFNNGRNKSTIYSEKFLKGLYQRLQLLSIHPFTGLATNQPDVLLLTWDNYYIFYVIYSTSIEIISIYHQKENAFNGPLQTFHELLHGSAWIFLFHKILTDQKAVKARLF</sequence>
<dbReference type="AlphaFoldDB" id="A0A367GN80"/>
<dbReference type="InterPro" id="IPR035093">
    <property type="entry name" value="RelE/ParE_toxin_dom_sf"/>
</dbReference>
<name>A0A367GN80_9SPHI</name>